<feature type="region of interest" description="Disordered" evidence="7">
    <location>
        <begin position="1"/>
        <end position="34"/>
    </location>
</feature>
<dbReference type="Pfam" id="PF00069">
    <property type="entry name" value="Pkinase"/>
    <property type="match status" value="1"/>
</dbReference>
<evidence type="ECO:0000256" key="3">
    <source>
        <dbReference type="ARBA" id="ARBA00022741"/>
    </source>
</evidence>
<dbReference type="PROSITE" id="PS00107">
    <property type="entry name" value="PROTEIN_KINASE_ATP"/>
    <property type="match status" value="1"/>
</dbReference>
<dbReference type="GO" id="GO:0043065">
    <property type="term" value="P:positive regulation of apoptotic process"/>
    <property type="evidence" value="ECO:0007669"/>
    <property type="project" value="TreeGrafter"/>
</dbReference>
<dbReference type="GO" id="GO:0005524">
    <property type="term" value="F:ATP binding"/>
    <property type="evidence" value="ECO:0007669"/>
    <property type="project" value="UniProtKB-UniRule"/>
</dbReference>
<keyword evidence="10" id="KW-1185">Reference proteome</keyword>
<evidence type="ECO:0000256" key="6">
    <source>
        <dbReference type="PROSITE-ProRule" id="PRU10141"/>
    </source>
</evidence>
<dbReference type="SUPFAM" id="SSF56112">
    <property type="entry name" value="Protein kinase-like (PK-like)"/>
    <property type="match status" value="1"/>
</dbReference>
<evidence type="ECO:0000256" key="7">
    <source>
        <dbReference type="SAM" id="MobiDB-lite"/>
    </source>
</evidence>
<accession>A0A0N4YZB6</accession>
<evidence type="ECO:0000256" key="1">
    <source>
        <dbReference type="ARBA" id="ARBA00022527"/>
    </source>
</evidence>
<dbReference type="InterPro" id="IPR017441">
    <property type="entry name" value="Protein_kinase_ATP_BS"/>
</dbReference>
<feature type="domain" description="Protein kinase" evidence="8">
    <location>
        <begin position="67"/>
        <end position="136"/>
    </location>
</feature>
<keyword evidence="4" id="KW-0418">Kinase</keyword>
<protein>
    <submittedName>
        <fullName evidence="11">Protein kinase domain-containing protein</fullName>
    </submittedName>
</protein>
<evidence type="ECO:0000256" key="4">
    <source>
        <dbReference type="ARBA" id="ARBA00022777"/>
    </source>
</evidence>
<feature type="compositionally biased region" description="Basic and acidic residues" evidence="7">
    <location>
        <begin position="16"/>
        <end position="30"/>
    </location>
</feature>
<gene>
    <name evidence="9" type="ORF">NBR_LOCUS22589</name>
</gene>
<evidence type="ECO:0000256" key="2">
    <source>
        <dbReference type="ARBA" id="ARBA00022679"/>
    </source>
</evidence>
<sequence>MEGFTKDFLIPNSHGDVSREIEEPKKRNHDDDEPELINYDRLDAKVDLSEHKPIDINHLPNDLQAKYIICEELGQGAYGTVYRAIEKATGKTWAAKMVKVRPGVKREDVLHEITIMNELNHEKLLNLHEAFDLGNE</sequence>
<dbReference type="GO" id="GO:0035556">
    <property type="term" value="P:intracellular signal transduction"/>
    <property type="evidence" value="ECO:0007669"/>
    <property type="project" value="TreeGrafter"/>
</dbReference>
<evidence type="ECO:0000256" key="5">
    <source>
        <dbReference type="ARBA" id="ARBA00022840"/>
    </source>
</evidence>
<reference evidence="11" key="1">
    <citation type="submission" date="2017-02" db="UniProtKB">
        <authorList>
            <consortium name="WormBaseParasite"/>
        </authorList>
    </citation>
    <scope>IDENTIFICATION</scope>
</reference>
<evidence type="ECO:0000313" key="9">
    <source>
        <dbReference type="EMBL" id="VDL87530.1"/>
    </source>
</evidence>
<dbReference type="STRING" id="27835.A0A0N4YZB6"/>
<name>A0A0N4YZB6_NIPBR</name>
<keyword evidence="5 6" id="KW-0067">ATP-binding</keyword>
<feature type="binding site" evidence="6">
    <location>
        <position position="96"/>
    </location>
    <ligand>
        <name>ATP</name>
        <dbReference type="ChEBI" id="CHEBI:30616"/>
    </ligand>
</feature>
<dbReference type="AlphaFoldDB" id="A0A0N4YZB6"/>
<keyword evidence="2" id="KW-0808">Transferase</keyword>
<dbReference type="PANTHER" id="PTHR24342:SF20">
    <property type="entry name" value="MYOSIN LIGHT CHAIN KINASE, SMOOTH MUSCLE"/>
    <property type="match status" value="1"/>
</dbReference>
<evidence type="ECO:0000259" key="8">
    <source>
        <dbReference type="PROSITE" id="PS50011"/>
    </source>
</evidence>
<evidence type="ECO:0000313" key="11">
    <source>
        <dbReference type="WBParaSite" id="NBR_0002258801-mRNA-1"/>
    </source>
</evidence>
<dbReference type="Proteomes" id="UP000271162">
    <property type="component" value="Unassembled WGS sequence"/>
</dbReference>
<dbReference type="InterPro" id="IPR000719">
    <property type="entry name" value="Prot_kinase_dom"/>
</dbReference>
<dbReference type="GO" id="GO:0005634">
    <property type="term" value="C:nucleus"/>
    <property type="evidence" value="ECO:0007669"/>
    <property type="project" value="TreeGrafter"/>
</dbReference>
<keyword evidence="3 6" id="KW-0547">Nucleotide-binding</keyword>
<dbReference type="GO" id="GO:0004674">
    <property type="term" value="F:protein serine/threonine kinase activity"/>
    <property type="evidence" value="ECO:0007669"/>
    <property type="project" value="UniProtKB-KW"/>
</dbReference>
<dbReference type="WBParaSite" id="NBR_0002258801-mRNA-1">
    <property type="protein sequence ID" value="NBR_0002258801-mRNA-1"/>
    <property type="gene ID" value="NBR_0002258801"/>
</dbReference>
<organism evidence="11">
    <name type="scientific">Nippostrongylus brasiliensis</name>
    <name type="common">Rat hookworm</name>
    <dbReference type="NCBI Taxonomy" id="27835"/>
    <lineage>
        <taxon>Eukaryota</taxon>
        <taxon>Metazoa</taxon>
        <taxon>Ecdysozoa</taxon>
        <taxon>Nematoda</taxon>
        <taxon>Chromadorea</taxon>
        <taxon>Rhabditida</taxon>
        <taxon>Rhabditina</taxon>
        <taxon>Rhabditomorpha</taxon>
        <taxon>Strongyloidea</taxon>
        <taxon>Heligmosomidae</taxon>
        <taxon>Nippostrongylus</taxon>
    </lineage>
</organism>
<dbReference type="EMBL" id="UYSL01028435">
    <property type="protein sequence ID" value="VDL87530.1"/>
    <property type="molecule type" value="Genomic_DNA"/>
</dbReference>
<dbReference type="InterPro" id="IPR011009">
    <property type="entry name" value="Kinase-like_dom_sf"/>
</dbReference>
<dbReference type="PANTHER" id="PTHR24342">
    <property type="entry name" value="SERINE/THREONINE-PROTEIN KINASE 17"/>
    <property type="match status" value="1"/>
</dbReference>
<reference evidence="9 10" key="2">
    <citation type="submission" date="2018-11" db="EMBL/GenBank/DDBJ databases">
        <authorList>
            <consortium name="Pathogen Informatics"/>
        </authorList>
    </citation>
    <scope>NUCLEOTIDE SEQUENCE [LARGE SCALE GENOMIC DNA]</scope>
</reference>
<dbReference type="Gene3D" id="3.30.200.20">
    <property type="entry name" value="Phosphorylase Kinase, domain 1"/>
    <property type="match status" value="1"/>
</dbReference>
<keyword evidence="1" id="KW-0723">Serine/threonine-protein kinase</keyword>
<proteinExistence type="predicted"/>
<evidence type="ECO:0000313" key="10">
    <source>
        <dbReference type="Proteomes" id="UP000271162"/>
    </source>
</evidence>
<dbReference type="PROSITE" id="PS50011">
    <property type="entry name" value="PROTEIN_KINASE_DOM"/>
    <property type="match status" value="1"/>
</dbReference>